<proteinExistence type="predicted"/>
<accession>A0A8H6UM97</accession>
<dbReference type="Proteomes" id="UP000630445">
    <property type="component" value="Unassembled WGS sequence"/>
</dbReference>
<evidence type="ECO:0008006" key="5">
    <source>
        <dbReference type="Google" id="ProtNLM"/>
    </source>
</evidence>
<dbReference type="Pfam" id="PF06089">
    <property type="entry name" value="Asparaginase_II"/>
    <property type="match status" value="1"/>
</dbReference>
<dbReference type="Proteomes" id="UP000662466">
    <property type="component" value="Unassembled WGS sequence"/>
</dbReference>
<comment type="caution">
    <text evidence="2">The sequence shown here is derived from an EMBL/GenBank/DDBJ whole genome shotgun (WGS) entry which is preliminary data.</text>
</comment>
<dbReference type="EMBL" id="JACBAF010002306">
    <property type="protein sequence ID" value="KAF7156974.1"/>
    <property type="molecule type" value="Genomic_DNA"/>
</dbReference>
<dbReference type="AlphaFoldDB" id="A0A8H6UM97"/>
<evidence type="ECO:0000313" key="1">
    <source>
        <dbReference type="EMBL" id="KAF7122498.1"/>
    </source>
</evidence>
<evidence type="ECO:0000313" key="4">
    <source>
        <dbReference type="Proteomes" id="UP000662466"/>
    </source>
</evidence>
<gene>
    <name evidence="1" type="ORF">CNMCM5793_000523</name>
    <name evidence="2" type="ORF">CNMCM6106_001753</name>
</gene>
<dbReference type="EMBL" id="JACBAD010002017">
    <property type="protein sequence ID" value="KAF7122498.1"/>
    <property type="molecule type" value="Genomic_DNA"/>
</dbReference>
<name>A0A8H6UM97_9EURO</name>
<sequence>MIRTACPDLDCKLRLHKNRMENDHVISERGGVVENRHKVHASVVDATGKLLFYIGDPFRMTLARSTAKPMQALAVLETGGFDLFKFDEADLALMCASHSSEERHISRALNMLTKVQGKETNLCCGGHPALSDSVNRDWIKRGYNPTAVCNNCSGKHIGMLAGSKAIGADITSYHQSTHPLQSRVKQVVQELCDLEAEEVKWGVDGCNLPAPAFPLHYLGRIYAIIASSADQMEKDGSASARTQALSRIYHAMAQYPELVGGEGRFCTVLMQAFQGRLIGKLGADGCYGIGIRASEETVKLGATGAVGISVKIEDGSIPILYCAVLEILEQLGIGSSEMCKELDVFHHPAIMNTAGVITGHVIPALKLRAARLNCPSKTESVGMP</sequence>
<evidence type="ECO:0000313" key="2">
    <source>
        <dbReference type="EMBL" id="KAF7156974.1"/>
    </source>
</evidence>
<dbReference type="PANTHER" id="PTHR42110">
    <property type="entry name" value="L-ASPARAGINASE, PUTATIVE (AFU_ORTHOLOGUE AFUA_3G11890)-RELATED"/>
    <property type="match status" value="1"/>
</dbReference>
<evidence type="ECO:0000313" key="3">
    <source>
        <dbReference type="Proteomes" id="UP000630445"/>
    </source>
</evidence>
<dbReference type="OrthoDB" id="2588474at2759"/>
<reference evidence="2" key="1">
    <citation type="submission" date="2020-06" db="EMBL/GenBank/DDBJ databases">
        <title>Draft genome sequences of strains closely related to Aspergillus parafelis and Aspergillus hiratsukae.</title>
        <authorList>
            <person name="Dos Santos R.A.C."/>
            <person name="Rivero-Menendez O."/>
            <person name="Steenwyk J.L."/>
            <person name="Mead M.E."/>
            <person name="Goldman G.H."/>
            <person name="Alastruey-Izquierdo A."/>
            <person name="Rokas A."/>
        </authorList>
    </citation>
    <scope>NUCLEOTIDE SEQUENCE</scope>
    <source>
        <strain evidence="1">CNM-CM5793</strain>
        <strain evidence="2">CNM-CM6106</strain>
    </source>
</reference>
<organism evidence="2 4">
    <name type="scientific">Aspergillus hiratsukae</name>
    <dbReference type="NCBI Taxonomy" id="1194566"/>
    <lineage>
        <taxon>Eukaryota</taxon>
        <taxon>Fungi</taxon>
        <taxon>Dikarya</taxon>
        <taxon>Ascomycota</taxon>
        <taxon>Pezizomycotina</taxon>
        <taxon>Eurotiomycetes</taxon>
        <taxon>Eurotiomycetidae</taxon>
        <taxon>Eurotiales</taxon>
        <taxon>Aspergillaceae</taxon>
        <taxon>Aspergillus</taxon>
        <taxon>Aspergillus subgen. Fumigati</taxon>
    </lineage>
</organism>
<keyword evidence="3" id="KW-1185">Reference proteome</keyword>
<protein>
    <recommendedName>
        <fullName evidence="5">L-asparaginase II</fullName>
    </recommendedName>
</protein>
<dbReference type="PANTHER" id="PTHR42110:SF1">
    <property type="entry name" value="L-ASPARAGINASE, PUTATIVE (AFU_ORTHOLOGUE AFUA_3G11890)-RELATED"/>
    <property type="match status" value="1"/>
</dbReference>
<dbReference type="InterPro" id="IPR010349">
    <property type="entry name" value="Asparaginase_II"/>
</dbReference>